<dbReference type="EC" id="2.3.1.257" evidence="4"/>
<evidence type="ECO:0000256" key="1">
    <source>
        <dbReference type="ARBA" id="ARBA00004123"/>
    </source>
</evidence>
<keyword evidence="7" id="KW-0808">Transferase</keyword>
<proteinExistence type="inferred from homology"/>
<dbReference type="GeneID" id="63691731"/>
<dbReference type="GO" id="GO:0005737">
    <property type="term" value="C:cytoplasm"/>
    <property type="evidence" value="ECO:0007669"/>
    <property type="project" value="UniProtKB-SubCell"/>
</dbReference>
<keyword evidence="8" id="KW-0539">Nucleus</keyword>
<comment type="catalytic activity">
    <reaction evidence="10">
        <text>N-terminal L-seryl-[histone H2A] + acetyl-CoA = N-terminal N(alpha)-acetyl-L-seryl-[histone H2A] + CoA + H(+)</text>
        <dbReference type="Rhea" id="RHEA:50600"/>
        <dbReference type="Rhea" id="RHEA-COMP:12742"/>
        <dbReference type="Rhea" id="RHEA-COMP:12744"/>
        <dbReference type="ChEBI" id="CHEBI:15378"/>
        <dbReference type="ChEBI" id="CHEBI:57287"/>
        <dbReference type="ChEBI" id="CHEBI:57288"/>
        <dbReference type="ChEBI" id="CHEBI:64738"/>
        <dbReference type="ChEBI" id="CHEBI:83690"/>
        <dbReference type="EC" id="2.3.1.257"/>
    </reaction>
</comment>
<comment type="subcellular location">
    <subcellularLocation>
        <location evidence="2">Cytoplasm</location>
    </subcellularLocation>
    <subcellularLocation>
        <location evidence="1">Nucleus</location>
    </subcellularLocation>
</comment>
<organism evidence="14 15">
    <name type="scientific">Dacryopinax primogenitus (strain DJM 731)</name>
    <name type="common">Brown rot fungus</name>
    <dbReference type="NCBI Taxonomy" id="1858805"/>
    <lineage>
        <taxon>Eukaryota</taxon>
        <taxon>Fungi</taxon>
        <taxon>Dikarya</taxon>
        <taxon>Basidiomycota</taxon>
        <taxon>Agaricomycotina</taxon>
        <taxon>Dacrymycetes</taxon>
        <taxon>Dacrymycetales</taxon>
        <taxon>Dacrymycetaceae</taxon>
        <taxon>Dacryopinax</taxon>
    </lineage>
</organism>
<evidence type="ECO:0000313" key="14">
    <source>
        <dbReference type="EMBL" id="EJT97922.1"/>
    </source>
</evidence>
<comment type="catalytic activity">
    <reaction evidence="11">
        <text>N-terminal L-seryl-[histone H4] + acetyl-CoA = N-terminal N(alpha)-acetyl-L-seryl-[histone H4] + CoA + H(+)</text>
        <dbReference type="Rhea" id="RHEA:50596"/>
        <dbReference type="Rhea" id="RHEA-COMP:12740"/>
        <dbReference type="Rhea" id="RHEA-COMP:12743"/>
        <dbReference type="ChEBI" id="CHEBI:15378"/>
        <dbReference type="ChEBI" id="CHEBI:57287"/>
        <dbReference type="ChEBI" id="CHEBI:57288"/>
        <dbReference type="ChEBI" id="CHEBI:64738"/>
        <dbReference type="ChEBI" id="CHEBI:83690"/>
        <dbReference type="EC" id="2.3.1.257"/>
    </reaction>
</comment>
<dbReference type="InterPro" id="IPR016181">
    <property type="entry name" value="Acyl_CoA_acyltransferase"/>
</dbReference>
<feature type="compositionally biased region" description="Acidic residues" evidence="12">
    <location>
        <begin position="253"/>
        <end position="263"/>
    </location>
</feature>
<evidence type="ECO:0000256" key="9">
    <source>
        <dbReference type="ARBA" id="ARBA00023315"/>
    </source>
</evidence>
<feature type="region of interest" description="Disordered" evidence="12">
    <location>
        <begin position="222"/>
        <end position="273"/>
    </location>
</feature>
<evidence type="ECO:0000256" key="3">
    <source>
        <dbReference type="ARBA" id="ARBA00008870"/>
    </source>
</evidence>
<dbReference type="GO" id="GO:1990189">
    <property type="term" value="F:protein N-terminal-serine acetyltransferase activity"/>
    <property type="evidence" value="ECO:0007669"/>
    <property type="project" value="UniProtKB-EC"/>
</dbReference>
<dbReference type="AlphaFoldDB" id="M5G2C7"/>
<keyword evidence="9" id="KW-0012">Acyltransferase</keyword>
<gene>
    <name evidence="14" type="ORF">DACRYDRAFT_84258</name>
</gene>
<sequence>MPSKSKKSNRVDIACRASANDLSTLLPLTYTPPSLPTTTYTVSILSAEFIPPSLRTVIWILYEHNMRTLSEGSSMGWDPRAKARELWHRDSRFVLLRELRRGDGKGKGREMGRDETSLAAFSMFRFDWEQCMDDDWKGDECEVLYCYELQVASPARRLGVGKFLVDQLILLAREYKMRKVMLTCLKANTHALAFYASQAFTIDPISPSQLPKREMSDAGITTLPGGTQWGDGRTETGVESEDQGTVDGHGDGEWEEEEEEGQCDYEILSRRVA</sequence>
<dbReference type="GO" id="GO:0005634">
    <property type="term" value="C:nucleus"/>
    <property type="evidence" value="ECO:0007669"/>
    <property type="project" value="UniProtKB-SubCell"/>
</dbReference>
<evidence type="ECO:0000313" key="15">
    <source>
        <dbReference type="Proteomes" id="UP000030653"/>
    </source>
</evidence>
<evidence type="ECO:0000256" key="2">
    <source>
        <dbReference type="ARBA" id="ARBA00004496"/>
    </source>
</evidence>
<keyword evidence="6" id="KW-0963">Cytoplasm</keyword>
<accession>M5G2C7</accession>
<dbReference type="HOGENOM" id="CLU_051699_1_0_1"/>
<dbReference type="GO" id="GO:0043998">
    <property type="term" value="F:histone H2A acetyltransferase activity"/>
    <property type="evidence" value="ECO:0007669"/>
    <property type="project" value="InterPro"/>
</dbReference>
<name>M5G2C7_DACPD</name>
<dbReference type="Proteomes" id="UP000030653">
    <property type="component" value="Unassembled WGS sequence"/>
</dbReference>
<dbReference type="InterPro" id="IPR000182">
    <property type="entry name" value="GNAT_dom"/>
</dbReference>
<evidence type="ECO:0000256" key="12">
    <source>
        <dbReference type="SAM" id="MobiDB-lite"/>
    </source>
</evidence>
<dbReference type="CDD" id="cd04301">
    <property type="entry name" value="NAT_SF"/>
    <property type="match status" value="1"/>
</dbReference>
<dbReference type="PANTHER" id="PTHR20531:SF1">
    <property type="entry name" value="N-ALPHA-ACETYLTRANSFERASE 40"/>
    <property type="match status" value="1"/>
</dbReference>
<dbReference type="PROSITE" id="PS51186">
    <property type="entry name" value="GNAT"/>
    <property type="match status" value="1"/>
</dbReference>
<dbReference type="GO" id="GO:0010485">
    <property type="term" value="F:histone H4 acetyltransferase activity"/>
    <property type="evidence" value="ECO:0007669"/>
    <property type="project" value="InterPro"/>
</dbReference>
<dbReference type="OMA" id="RRELTHE"/>
<dbReference type="InterPro" id="IPR039949">
    <property type="entry name" value="NAA40"/>
</dbReference>
<protein>
    <recommendedName>
        <fullName evidence="5">N-alpha-acetyltransferase 40</fullName>
        <ecNumber evidence="4">2.3.1.257</ecNumber>
    </recommendedName>
</protein>
<evidence type="ECO:0000256" key="8">
    <source>
        <dbReference type="ARBA" id="ARBA00023242"/>
    </source>
</evidence>
<dbReference type="STRING" id="1858805.M5G2C7"/>
<dbReference type="PANTHER" id="PTHR20531">
    <property type="entry name" value="N-ALPHA-ACETYLTRANSFERASE 40"/>
    <property type="match status" value="1"/>
</dbReference>
<dbReference type="SUPFAM" id="SSF55729">
    <property type="entry name" value="Acyl-CoA N-acyltransferases (Nat)"/>
    <property type="match status" value="1"/>
</dbReference>
<evidence type="ECO:0000259" key="13">
    <source>
        <dbReference type="PROSITE" id="PS51186"/>
    </source>
</evidence>
<comment type="similarity">
    <text evidence="3">Belongs to the acetyltransferase family. NAA40 subfamily.</text>
</comment>
<evidence type="ECO:0000256" key="11">
    <source>
        <dbReference type="ARBA" id="ARBA00049524"/>
    </source>
</evidence>
<feature type="domain" description="N-acetyltransferase" evidence="13">
    <location>
        <begin position="64"/>
        <end position="220"/>
    </location>
</feature>
<dbReference type="Gene3D" id="3.40.630.30">
    <property type="match status" value="1"/>
</dbReference>
<evidence type="ECO:0000256" key="5">
    <source>
        <dbReference type="ARBA" id="ARBA00015043"/>
    </source>
</evidence>
<evidence type="ECO:0000256" key="4">
    <source>
        <dbReference type="ARBA" id="ARBA00012950"/>
    </source>
</evidence>
<reference evidence="14 15" key="1">
    <citation type="journal article" date="2012" name="Science">
        <title>The Paleozoic origin of enzymatic lignin decomposition reconstructed from 31 fungal genomes.</title>
        <authorList>
            <person name="Floudas D."/>
            <person name="Binder M."/>
            <person name="Riley R."/>
            <person name="Barry K."/>
            <person name="Blanchette R.A."/>
            <person name="Henrissat B."/>
            <person name="Martinez A.T."/>
            <person name="Otillar R."/>
            <person name="Spatafora J.W."/>
            <person name="Yadav J.S."/>
            <person name="Aerts A."/>
            <person name="Benoit I."/>
            <person name="Boyd A."/>
            <person name="Carlson A."/>
            <person name="Copeland A."/>
            <person name="Coutinho P.M."/>
            <person name="de Vries R.P."/>
            <person name="Ferreira P."/>
            <person name="Findley K."/>
            <person name="Foster B."/>
            <person name="Gaskell J."/>
            <person name="Glotzer D."/>
            <person name="Gorecki P."/>
            <person name="Heitman J."/>
            <person name="Hesse C."/>
            <person name="Hori C."/>
            <person name="Igarashi K."/>
            <person name="Jurgens J.A."/>
            <person name="Kallen N."/>
            <person name="Kersten P."/>
            <person name="Kohler A."/>
            <person name="Kuees U."/>
            <person name="Kumar T.K.A."/>
            <person name="Kuo A."/>
            <person name="LaButti K."/>
            <person name="Larrondo L.F."/>
            <person name="Lindquist E."/>
            <person name="Ling A."/>
            <person name="Lombard V."/>
            <person name="Lucas S."/>
            <person name="Lundell T."/>
            <person name="Martin R."/>
            <person name="McLaughlin D.J."/>
            <person name="Morgenstern I."/>
            <person name="Morin E."/>
            <person name="Murat C."/>
            <person name="Nagy L.G."/>
            <person name="Nolan M."/>
            <person name="Ohm R.A."/>
            <person name="Patyshakuliyeva A."/>
            <person name="Rokas A."/>
            <person name="Ruiz-Duenas F.J."/>
            <person name="Sabat G."/>
            <person name="Salamov A."/>
            <person name="Samejima M."/>
            <person name="Schmutz J."/>
            <person name="Slot J.C."/>
            <person name="St John F."/>
            <person name="Stenlid J."/>
            <person name="Sun H."/>
            <person name="Sun S."/>
            <person name="Syed K."/>
            <person name="Tsang A."/>
            <person name="Wiebenga A."/>
            <person name="Young D."/>
            <person name="Pisabarro A."/>
            <person name="Eastwood D.C."/>
            <person name="Martin F."/>
            <person name="Cullen D."/>
            <person name="Grigoriev I.V."/>
            <person name="Hibbett D.S."/>
        </authorList>
    </citation>
    <scope>NUCLEOTIDE SEQUENCE [LARGE SCALE GENOMIC DNA]</scope>
    <source>
        <strain evidence="14 15">DJM-731 SS1</strain>
    </source>
</reference>
<dbReference type="EMBL" id="JH795875">
    <property type="protein sequence ID" value="EJT97922.1"/>
    <property type="molecule type" value="Genomic_DNA"/>
</dbReference>
<dbReference type="OrthoDB" id="424551at2759"/>
<dbReference type="Pfam" id="PF00583">
    <property type="entry name" value="Acetyltransf_1"/>
    <property type="match status" value="1"/>
</dbReference>
<dbReference type="RefSeq" id="XP_040624820.1">
    <property type="nucleotide sequence ID" value="XM_040776669.1"/>
</dbReference>
<keyword evidence="15" id="KW-1185">Reference proteome</keyword>
<evidence type="ECO:0000256" key="7">
    <source>
        <dbReference type="ARBA" id="ARBA00022679"/>
    </source>
</evidence>
<evidence type="ECO:0000256" key="6">
    <source>
        <dbReference type="ARBA" id="ARBA00022490"/>
    </source>
</evidence>
<evidence type="ECO:0000256" key="10">
    <source>
        <dbReference type="ARBA" id="ARBA00047821"/>
    </source>
</evidence>